<keyword evidence="3" id="KW-1185">Reference proteome</keyword>
<organism evidence="1 3">
    <name type="scientific">Didymodactylos carnosus</name>
    <dbReference type="NCBI Taxonomy" id="1234261"/>
    <lineage>
        <taxon>Eukaryota</taxon>
        <taxon>Metazoa</taxon>
        <taxon>Spiralia</taxon>
        <taxon>Gnathifera</taxon>
        <taxon>Rotifera</taxon>
        <taxon>Eurotatoria</taxon>
        <taxon>Bdelloidea</taxon>
        <taxon>Philodinida</taxon>
        <taxon>Philodinidae</taxon>
        <taxon>Didymodactylos</taxon>
    </lineage>
</organism>
<reference evidence="1" key="1">
    <citation type="submission" date="2021-02" db="EMBL/GenBank/DDBJ databases">
        <authorList>
            <person name="Nowell W R."/>
        </authorList>
    </citation>
    <scope>NUCLEOTIDE SEQUENCE</scope>
</reference>
<gene>
    <name evidence="1" type="ORF">GPM918_LOCUS31492</name>
    <name evidence="2" type="ORF">SRO942_LOCUS32138</name>
</gene>
<accession>A0A815ICW8</accession>
<evidence type="ECO:0000313" key="2">
    <source>
        <dbReference type="EMBL" id="CAF4243639.1"/>
    </source>
</evidence>
<dbReference type="EMBL" id="CAJNOQ010015534">
    <property type="protein sequence ID" value="CAF1363344.1"/>
    <property type="molecule type" value="Genomic_DNA"/>
</dbReference>
<dbReference type="Proteomes" id="UP000681722">
    <property type="component" value="Unassembled WGS sequence"/>
</dbReference>
<feature type="non-terminal residue" evidence="1">
    <location>
        <position position="170"/>
    </location>
</feature>
<evidence type="ECO:0000313" key="3">
    <source>
        <dbReference type="Proteomes" id="UP000663829"/>
    </source>
</evidence>
<evidence type="ECO:0000313" key="1">
    <source>
        <dbReference type="EMBL" id="CAF1363344.1"/>
    </source>
</evidence>
<name>A0A815ICW8_9BILA</name>
<sequence>VKELNVRDIYRSHILTVLSSSSRWQIKSPETLLSYLLFVYDYIDPHSEQYKFDINEFKSEIQLTVRSSDNTIKFLNPKENAIYLTSIYGCECTLESIADNLPNNLQFISDDYMYEHENFLSSQAKRFVNFLKRLNMNDFFNIESKSDIYNTMDRFRTTRTNPWLHLHDDP</sequence>
<dbReference type="Proteomes" id="UP000663829">
    <property type="component" value="Unassembled WGS sequence"/>
</dbReference>
<proteinExistence type="predicted"/>
<dbReference type="EMBL" id="CAJOBC010071347">
    <property type="protein sequence ID" value="CAF4243639.1"/>
    <property type="molecule type" value="Genomic_DNA"/>
</dbReference>
<dbReference type="AlphaFoldDB" id="A0A815ICW8"/>
<comment type="caution">
    <text evidence="1">The sequence shown here is derived from an EMBL/GenBank/DDBJ whole genome shotgun (WGS) entry which is preliminary data.</text>
</comment>
<protein>
    <submittedName>
        <fullName evidence="1">Uncharacterized protein</fullName>
    </submittedName>
</protein>